<dbReference type="SUPFAM" id="SSF51735">
    <property type="entry name" value="NAD(P)-binding Rossmann-fold domains"/>
    <property type="match status" value="1"/>
</dbReference>
<evidence type="ECO:0000313" key="4">
    <source>
        <dbReference type="Proteomes" id="UP000178377"/>
    </source>
</evidence>
<comment type="caution">
    <text evidence="3">The sequence shown here is derived from an EMBL/GenBank/DDBJ whole genome shotgun (WGS) entry which is preliminary data.</text>
</comment>
<dbReference type="InterPro" id="IPR036291">
    <property type="entry name" value="NAD(P)-bd_dom_sf"/>
</dbReference>
<evidence type="ECO:0000256" key="1">
    <source>
        <dbReference type="ARBA" id="ARBA00007637"/>
    </source>
</evidence>
<name>A0A1F5PHC4_9BACT</name>
<evidence type="ECO:0000313" key="3">
    <source>
        <dbReference type="EMBL" id="OGE89307.1"/>
    </source>
</evidence>
<gene>
    <name evidence="3" type="ORF">A2722_02850</name>
</gene>
<dbReference type="EMBL" id="MFEO01000023">
    <property type="protein sequence ID" value="OGE89307.1"/>
    <property type="molecule type" value="Genomic_DNA"/>
</dbReference>
<proteinExistence type="inferred from homology"/>
<comment type="similarity">
    <text evidence="1">Belongs to the NAD(P)-dependent epimerase/dehydratase family.</text>
</comment>
<dbReference type="Gene3D" id="3.40.50.720">
    <property type="entry name" value="NAD(P)-binding Rossmann-like Domain"/>
    <property type="match status" value="1"/>
</dbReference>
<feature type="domain" description="NAD-dependent epimerase/dehydratase" evidence="2">
    <location>
        <begin position="8"/>
        <end position="244"/>
    </location>
</feature>
<dbReference type="PANTHER" id="PTHR43000">
    <property type="entry name" value="DTDP-D-GLUCOSE 4,6-DEHYDRATASE-RELATED"/>
    <property type="match status" value="1"/>
</dbReference>
<reference evidence="3 4" key="1">
    <citation type="journal article" date="2016" name="Nat. Commun.">
        <title>Thousands of microbial genomes shed light on interconnected biogeochemical processes in an aquifer system.</title>
        <authorList>
            <person name="Anantharaman K."/>
            <person name="Brown C.T."/>
            <person name="Hug L.A."/>
            <person name="Sharon I."/>
            <person name="Castelle C.J."/>
            <person name="Probst A.J."/>
            <person name="Thomas B.C."/>
            <person name="Singh A."/>
            <person name="Wilkins M.J."/>
            <person name="Karaoz U."/>
            <person name="Brodie E.L."/>
            <person name="Williams K.H."/>
            <person name="Hubbard S.S."/>
            <person name="Banfield J.F."/>
        </authorList>
    </citation>
    <scope>NUCLEOTIDE SEQUENCE [LARGE SCALE GENOMIC DNA]</scope>
</reference>
<accession>A0A1F5PHC4</accession>
<protein>
    <recommendedName>
        <fullName evidence="2">NAD-dependent epimerase/dehydratase domain-containing protein</fullName>
    </recommendedName>
</protein>
<dbReference type="STRING" id="1817828.A2722_02850"/>
<dbReference type="InterPro" id="IPR001509">
    <property type="entry name" value="Epimerase_deHydtase"/>
</dbReference>
<dbReference type="Proteomes" id="UP000178377">
    <property type="component" value="Unassembled WGS sequence"/>
</dbReference>
<organism evidence="3 4">
    <name type="scientific">Candidatus Doudnabacteria bacterium RIFCSPHIGHO2_01_FULL_50_11</name>
    <dbReference type="NCBI Taxonomy" id="1817828"/>
    <lineage>
        <taxon>Bacteria</taxon>
        <taxon>Candidatus Doudnaibacteriota</taxon>
    </lineage>
</organism>
<dbReference type="Pfam" id="PF01370">
    <property type="entry name" value="Epimerase"/>
    <property type="match status" value="1"/>
</dbReference>
<dbReference type="AlphaFoldDB" id="A0A1F5PHC4"/>
<sequence length="320" mass="35306">MEVKGKSVLITGGAGFIGSHLADEALLRGAKRVVLLDNLVNGRMSNIEHLMKRSEIEFIKGDVCDFDLVKKLVANADIILHEAASKLVFSRDRPRLDMETNIIGTFNILEAAKGTDKRIVHASTGSVLGSSISGEMREDHPHNPTTPYGISKGSAERYCQFYYREFGVRVTILRYFHVFGPRQPHDGEAGVVSIFIGKVLQGQPPLIFGNGEQVRCFTYVLDDVAANFLMLAHDETIGHIYNCASRTRMPIKKLAEMVCAKYGPATPLVYGEARPGEMLRPIPDTSKIEALGFRESVTFEQGLEKTHEWVKGVLNAGSAK</sequence>
<evidence type="ECO:0000259" key="2">
    <source>
        <dbReference type="Pfam" id="PF01370"/>
    </source>
</evidence>